<proteinExistence type="predicted"/>
<evidence type="ECO:0000313" key="2">
    <source>
        <dbReference type="EMBL" id="MBC8538566.1"/>
    </source>
</evidence>
<dbReference type="Pfam" id="PF19499">
    <property type="entry name" value="DUF6034"/>
    <property type="match status" value="1"/>
</dbReference>
<reference evidence="2" key="1">
    <citation type="submission" date="2020-08" db="EMBL/GenBank/DDBJ databases">
        <title>Genome public.</title>
        <authorList>
            <person name="Liu C."/>
            <person name="Sun Q."/>
        </authorList>
    </citation>
    <scope>NUCLEOTIDE SEQUENCE</scope>
    <source>
        <strain evidence="2">NSJ-63</strain>
    </source>
</reference>
<dbReference type="PROSITE" id="PS51257">
    <property type="entry name" value="PROKAR_LIPOPROTEIN"/>
    <property type="match status" value="1"/>
</dbReference>
<dbReference type="EMBL" id="JACRSS010000002">
    <property type="protein sequence ID" value="MBC8538566.1"/>
    <property type="molecule type" value="Genomic_DNA"/>
</dbReference>
<dbReference type="AlphaFoldDB" id="A0A926HXA8"/>
<dbReference type="Proteomes" id="UP000617951">
    <property type="component" value="Unassembled WGS sequence"/>
</dbReference>
<evidence type="ECO:0000256" key="1">
    <source>
        <dbReference type="SAM" id="SignalP"/>
    </source>
</evidence>
<keyword evidence="3" id="KW-1185">Reference proteome</keyword>
<feature type="chain" id="PRO_5038423930" evidence="1">
    <location>
        <begin position="20"/>
        <end position="480"/>
    </location>
</feature>
<sequence length="480" mass="54825">MKRRFFTMMLAAALLFLYACQPTPDTGYVQQKQGDLTEKIEETAKAGQAPTGVGSHYTLEKTYAESGKTLVVDADITGGDESQMAVLTVAPRYFESGDSLRQMTEGLFPGYTKYKYGIFTKIDLEEQIREMEFQIFRAENGLNPATGEPEDGEAGDYHGPIPSRFGDGEYLTMLPKELLRIWAEEDGKKMLQELQQAYLNAPTDEELGAPDYMFAAGDDGKEWVSILCKKDRARYYVGFCNPEEGEMDAMLWVDRQDGYTEIGNMLEESLPKKWTPGSQVQETPELQKVKEMLKIAGIDYMELYEARQSDKGGEYVFTRSYNGAVEDYAAQYLNLKPTDGDGVVVQRLWEPESFTVEMYEGEIYTIRWYNPSKIIKVDNENTKILSWQEIQTVFERQMGYMLTPGEEQQGWWDPDEVRVERISLELGKVLMKDSGEYKLIPVWNFFGRDDSIGKIEDAEEKCYLSVNALDGTVIDRNLMY</sequence>
<name>A0A926HXA8_9FIRM</name>
<feature type="signal peptide" evidence="1">
    <location>
        <begin position="1"/>
        <end position="19"/>
    </location>
</feature>
<evidence type="ECO:0000313" key="3">
    <source>
        <dbReference type="Proteomes" id="UP000617951"/>
    </source>
</evidence>
<gene>
    <name evidence="2" type="ORF">H8693_06425</name>
</gene>
<accession>A0A926HXA8</accession>
<protein>
    <submittedName>
        <fullName evidence="2">Uncharacterized protein</fullName>
    </submittedName>
</protein>
<organism evidence="2 3">
    <name type="scientific">Guopingia tenuis</name>
    <dbReference type="NCBI Taxonomy" id="2763656"/>
    <lineage>
        <taxon>Bacteria</taxon>
        <taxon>Bacillati</taxon>
        <taxon>Bacillota</taxon>
        <taxon>Clostridia</taxon>
        <taxon>Christensenellales</taxon>
        <taxon>Christensenellaceae</taxon>
        <taxon>Guopingia</taxon>
    </lineage>
</organism>
<dbReference type="InterPro" id="IPR046098">
    <property type="entry name" value="DUF6034"/>
</dbReference>
<dbReference type="RefSeq" id="WP_249280305.1">
    <property type="nucleotide sequence ID" value="NZ_JACRSS010000002.1"/>
</dbReference>
<comment type="caution">
    <text evidence="2">The sequence shown here is derived from an EMBL/GenBank/DDBJ whole genome shotgun (WGS) entry which is preliminary data.</text>
</comment>
<keyword evidence="1" id="KW-0732">Signal</keyword>